<dbReference type="Proteomes" id="UP001148614">
    <property type="component" value="Unassembled WGS sequence"/>
</dbReference>
<dbReference type="GO" id="GO:0016042">
    <property type="term" value="P:lipid catabolic process"/>
    <property type="evidence" value="ECO:0007669"/>
    <property type="project" value="UniProtKB-KW"/>
</dbReference>
<proteinExistence type="predicted"/>
<dbReference type="Pfam" id="PF03403">
    <property type="entry name" value="PAF-AH_p_II"/>
    <property type="match status" value="1"/>
</dbReference>
<evidence type="ECO:0000313" key="6">
    <source>
        <dbReference type="EMBL" id="KAJ3573682.1"/>
    </source>
</evidence>
<evidence type="ECO:0000256" key="1">
    <source>
        <dbReference type="ARBA" id="ARBA00013201"/>
    </source>
</evidence>
<dbReference type="SUPFAM" id="SSF53474">
    <property type="entry name" value="alpha/beta-Hydrolases"/>
    <property type="match status" value="1"/>
</dbReference>
<comment type="caution">
    <text evidence="6">The sequence shown here is derived from an EMBL/GenBank/DDBJ whole genome shotgun (WGS) entry which is preliminary data.</text>
</comment>
<accession>A0A9W8NFQ7</accession>
<evidence type="ECO:0000256" key="4">
    <source>
        <dbReference type="ARBA" id="ARBA00023098"/>
    </source>
</evidence>
<evidence type="ECO:0000256" key="3">
    <source>
        <dbReference type="ARBA" id="ARBA00022963"/>
    </source>
</evidence>
<evidence type="ECO:0000256" key="2">
    <source>
        <dbReference type="ARBA" id="ARBA00022801"/>
    </source>
</evidence>
<feature type="chain" id="PRO_5040977581" description="1-alkyl-2-acetylglycerophosphocholine esterase" evidence="5">
    <location>
        <begin position="30"/>
        <end position="432"/>
    </location>
</feature>
<dbReference type="PANTHER" id="PTHR10272">
    <property type="entry name" value="PLATELET-ACTIVATING FACTOR ACETYLHYDROLASE"/>
    <property type="match status" value="1"/>
</dbReference>
<dbReference type="InterPro" id="IPR029058">
    <property type="entry name" value="AB_hydrolase_fold"/>
</dbReference>
<keyword evidence="2" id="KW-0378">Hydrolase</keyword>
<dbReference type="VEuPathDB" id="FungiDB:F4678DRAFT_139570"/>
<dbReference type="Gene3D" id="3.40.50.1820">
    <property type="entry name" value="alpha/beta hydrolase"/>
    <property type="match status" value="1"/>
</dbReference>
<keyword evidence="4" id="KW-0443">Lipid metabolism</keyword>
<gene>
    <name evidence="6" type="ORF">NPX13_g4614</name>
</gene>
<dbReference type="EC" id="3.1.1.47" evidence="1"/>
<reference evidence="6" key="1">
    <citation type="submission" date="2022-07" db="EMBL/GenBank/DDBJ databases">
        <title>Genome Sequence of Xylaria arbuscula.</title>
        <authorList>
            <person name="Buettner E."/>
        </authorList>
    </citation>
    <scope>NUCLEOTIDE SEQUENCE</scope>
    <source>
        <strain evidence="6">VT107</strain>
    </source>
</reference>
<evidence type="ECO:0000256" key="5">
    <source>
        <dbReference type="SAM" id="SignalP"/>
    </source>
</evidence>
<sequence length="432" mass="46701">MMYGLVSRLGVVKPALILAGLLLVDSAFSQTCSEADLSFGLGTNNLEPVDNVTTADPTGNYGVGITIKTYCSGDQNLTVSIWYPATPEDGSSPYVSSGGIVGQAYEDASFDSSGGPYPLIVFSSGLAAVHDAYYFYVQNLVSHGYIVTSAQHLDARHATTTTNTTLLLIAAVDALAGNTNDAVITSYTDWFRETEYAFTYRPQEIKFNLDQTLALNDDASSIFYGNIDTENIGMTGHSLGGFMTNFIGGGAGIYCDYVMLIGENNPENPLLANVSPCAFDSVQNLSSPSALHDSRIKAIIPLAAPSFIVKRQIARSAADIQIPLMVMTGDNFTSETTESIQELVYNNTEGPAFWVQIQDADHFLVGESYGLNPNLALIGGEDMVNFTDKALVYMVYSAAFFNYYIKGNTTAFDVLQTNLSSFVEDLKWRNVD</sequence>
<keyword evidence="5" id="KW-0732">Signal</keyword>
<dbReference type="GO" id="GO:0003847">
    <property type="term" value="F:1-alkyl-2-acetylglycerophosphocholine esterase activity"/>
    <property type="evidence" value="ECO:0007669"/>
    <property type="project" value="UniProtKB-EC"/>
</dbReference>
<name>A0A9W8NFQ7_9PEZI</name>
<dbReference type="AlphaFoldDB" id="A0A9W8NFQ7"/>
<protein>
    <recommendedName>
        <fullName evidence="1">1-alkyl-2-acetylglycerophosphocholine esterase</fullName>
        <ecNumber evidence="1">3.1.1.47</ecNumber>
    </recommendedName>
</protein>
<dbReference type="PANTHER" id="PTHR10272:SF0">
    <property type="entry name" value="PLATELET-ACTIVATING FACTOR ACETYLHYDROLASE"/>
    <property type="match status" value="1"/>
</dbReference>
<keyword evidence="7" id="KW-1185">Reference proteome</keyword>
<organism evidence="6 7">
    <name type="scientific">Xylaria arbuscula</name>
    <dbReference type="NCBI Taxonomy" id="114810"/>
    <lineage>
        <taxon>Eukaryota</taxon>
        <taxon>Fungi</taxon>
        <taxon>Dikarya</taxon>
        <taxon>Ascomycota</taxon>
        <taxon>Pezizomycotina</taxon>
        <taxon>Sordariomycetes</taxon>
        <taxon>Xylariomycetidae</taxon>
        <taxon>Xylariales</taxon>
        <taxon>Xylariaceae</taxon>
        <taxon>Xylaria</taxon>
    </lineage>
</organism>
<evidence type="ECO:0000313" key="7">
    <source>
        <dbReference type="Proteomes" id="UP001148614"/>
    </source>
</evidence>
<keyword evidence="3" id="KW-0442">Lipid degradation</keyword>
<feature type="signal peptide" evidence="5">
    <location>
        <begin position="1"/>
        <end position="29"/>
    </location>
</feature>
<dbReference type="EMBL" id="JANPWZ010000665">
    <property type="protein sequence ID" value="KAJ3573682.1"/>
    <property type="molecule type" value="Genomic_DNA"/>
</dbReference>